<dbReference type="InterPro" id="IPR058636">
    <property type="entry name" value="Beta-barrel_YknX"/>
</dbReference>
<feature type="transmembrane region" description="Helical" evidence="3">
    <location>
        <begin position="7"/>
        <end position="28"/>
    </location>
</feature>
<feature type="domain" description="YknX-like beta-barrel" evidence="5">
    <location>
        <begin position="213"/>
        <end position="299"/>
    </location>
</feature>
<dbReference type="Gene3D" id="1.10.287.470">
    <property type="entry name" value="Helix hairpin bin"/>
    <property type="match status" value="1"/>
</dbReference>
<name>A0A6I1MNE7_9CLOT</name>
<feature type="region of interest" description="Disordered" evidence="2">
    <location>
        <begin position="248"/>
        <end position="268"/>
    </location>
</feature>
<dbReference type="OrthoDB" id="2155027at2"/>
<dbReference type="AlphaFoldDB" id="A0A6I1MNE7"/>
<dbReference type="Proteomes" id="UP000430345">
    <property type="component" value="Unassembled WGS sequence"/>
</dbReference>
<evidence type="ECO:0000313" key="6">
    <source>
        <dbReference type="EMBL" id="MPQ42431.1"/>
    </source>
</evidence>
<dbReference type="Gene3D" id="2.40.420.20">
    <property type="match status" value="1"/>
</dbReference>
<dbReference type="SUPFAM" id="SSF111369">
    <property type="entry name" value="HlyD-like secretion proteins"/>
    <property type="match status" value="1"/>
</dbReference>
<dbReference type="InterPro" id="IPR058639">
    <property type="entry name" value="BSH_YknX-like"/>
</dbReference>
<evidence type="ECO:0000259" key="4">
    <source>
        <dbReference type="Pfam" id="PF25984"/>
    </source>
</evidence>
<feature type="coiled-coil region" evidence="1">
    <location>
        <begin position="97"/>
        <end position="124"/>
    </location>
</feature>
<evidence type="ECO:0000256" key="3">
    <source>
        <dbReference type="SAM" id="Phobius"/>
    </source>
</evidence>
<organism evidence="6 7">
    <name type="scientific">Clostridium tarantellae</name>
    <dbReference type="NCBI Taxonomy" id="39493"/>
    <lineage>
        <taxon>Bacteria</taxon>
        <taxon>Bacillati</taxon>
        <taxon>Bacillota</taxon>
        <taxon>Clostridia</taxon>
        <taxon>Eubacteriales</taxon>
        <taxon>Clostridiaceae</taxon>
        <taxon>Clostridium</taxon>
    </lineage>
</organism>
<dbReference type="GO" id="GO:1990281">
    <property type="term" value="C:efflux pump complex"/>
    <property type="evidence" value="ECO:0007669"/>
    <property type="project" value="TreeGrafter"/>
</dbReference>
<comment type="caution">
    <text evidence="6">The sequence shown here is derived from an EMBL/GenBank/DDBJ whole genome shotgun (WGS) entry which is preliminary data.</text>
</comment>
<gene>
    <name evidence="6" type="ORF">GBZ86_01440</name>
</gene>
<evidence type="ECO:0000313" key="7">
    <source>
        <dbReference type="Proteomes" id="UP000430345"/>
    </source>
</evidence>
<keyword evidence="3" id="KW-0472">Membrane</keyword>
<dbReference type="Pfam" id="PF25990">
    <property type="entry name" value="Beta-barrel_YknX"/>
    <property type="match status" value="1"/>
</dbReference>
<evidence type="ECO:0000256" key="2">
    <source>
        <dbReference type="SAM" id="MobiDB-lite"/>
    </source>
</evidence>
<keyword evidence="1" id="KW-0175">Coiled coil</keyword>
<dbReference type="Pfam" id="PF25984">
    <property type="entry name" value="BSH_YknX"/>
    <property type="match status" value="1"/>
</dbReference>
<reference evidence="6 7" key="1">
    <citation type="submission" date="2019-10" db="EMBL/GenBank/DDBJ databases">
        <title>The Genome Sequence of Clostridium tarantellae Isolated from Fish Brain.</title>
        <authorList>
            <person name="Bano L."/>
            <person name="Kiel M."/>
            <person name="Sales G."/>
            <person name="Doxey A.C."/>
            <person name="Mansfield M.J."/>
            <person name="Schiavone M."/>
            <person name="Rossetto O."/>
            <person name="Pirazzini M."/>
            <person name="Dobrindt U."/>
            <person name="Montecucco C."/>
        </authorList>
    </citation>
    <scope>NUCLEOTIDE SEQUENCE [LARGE SCALE GENOMIC DNA]</scope>
    <source>
        <strain evidence="6 7">DSM 3997</strain>
    </source>
</reference>
<evidence type="ECO:0000259" key="5">
    <source>
        <dbReference type="Pfam" id="PF25990"/>
    </source>
</evidence>
<keyword evidence="3" id="KW-0812">Transmembrane</keyword>
<dbReference type="GO" id="GO:0015562">
    <property type="term" value="F:efflux transmembrane transporter activity"/>
    <property type="evidence" value="ECO:0007669"/>
    <property type="project" value="TreeGrafter"/>
</dbReference>
<proteinExistence type="predicted"/>
<dbReference type="PANTHER" id="PTHR30469">
    <property type="entry name" value="MULTIDRUG RESISTANCE PROTEIN MDTA"/>
    <property type="match status" value="1"/>
</dbReference>
<feature type="domain" description="YknX-like barrel-sandwich hybrid" evidence="4">
    <location>
        <begin position="64"/>
        <end position="198"/>
    </location>
</feature>
<dbReference type="EMBL" id="WHJC01000007">
    <property type="protein sequence ID" value="MPQ42431.1"/>
    <property type="molecule type" value="Genomic_DNA"/>
</dbReference>
<dbReference type="Gene3D" id="2.40.50.100">
    <property type="match status" value="1"/>
</dbReference>
<protein>
    <submittedName>
        <fullName evidence="6">Efflux RND transporter periplasmic adaptor subunit</fullName>
    </submittedName>
</protein>
<dbReference type="RefSeq" id="WP_152887048.1">
    <property type="nucleotide sequence ID" value="NZ_WHJC01000007.1"/>
</dbReference>
<evidence type="ECO:0000256" key="1">
    <source>
        <dbReference type="SAM" id="Coils"/>
    </source>
</evidence>
<accession>A0A6I1MNE7</accession>
<sequence>MNRKKKTIIISLVTAGIILASSTGFYFLKKNMNGEKKVASLETYTIPTSDKVFINGVVAPEKVETIYLEPAKGTVNKVKVNNGQNVDKDDELFIYKNDAISTQIEQLEGQLSTMKNEKKQIINKQNAVNKQTKSLLGEKAPEINIPQTANMTSPKISTEGIDEQIKALEKQIKNLKNKEYTTIKSPISGKVILHEGDKNPMSPYITIESLNYYVNGNVSEKDQHKLKENQIVDITVLSTNTDLKGKIKSVGDRPVSSPMPTGLEGATGGSANSNMSYYLVNINLDEQGKATNGFHVQATVNLEAQPIKIPKTAIVKDENGDYVFKSIDKKLVKQPITYSEENETDKVIVSNGLGENDEVITNVNGDLKEGMSVE</sequence>
<keyword evidence="7" id="KW-1185">Reference proteome</keyword>
<keyword evidence="3" id="KW-1133">Transmembrane helix</keyword>